<gene>
    <name evidence="1" type="primary">SPATA24</name>
</gene>
<sequence>MATPVGWSQGGSGSVCLAFDQLRDVIESQEELIHQLRNVMILQDENFVSKEEFQAVEKKLVEEKAAHAKTKVLLAKEEEKLQFALGEVEVLSKQLEKEKLAFEKALSSVKSRALQESSKKDQLITKCNEIESHIIKQEDILNGKENEIKELQQVISQQKEIFRYEKIARNGLIKTSPENKYLKAYFASFSQSTEGLIPNLCPELSGWVEGQRLQWLVISSL</sequence>
<organism evidence="1">
    <name type="scientific">Ovis aries</name>
    <name type="common">Sheep</name>
    <dbReference type="NCBI Taxonomy" id="9940"/>
    <lineage>
        <taxon>Eukaryota</taxon>
        <taxon>Metazoa</taxon>
        <taxon>Chordata</taxon>
        <taxon>Craniata</taxon>
        <taxon>Vertebrata</taxon>
        <taxon>Euteleostomi</taxon>
        <taxon>Mammalia</taxon>
        <taxon>Eutheria</taxon>
        <taxon>Laurasiatheria</taxon>
        <taxon>Artiodactyla</taxon>
        <taxon>Ruminantia</taxon>
        <taxon>Pecora</taxon>
        <taxon>Bovidae</taxon>
        <taxon>Caprinae</taxon>
        <taxon>Ovis</taxon>
    </lineage>
</organism>
<reference evidence="1" key="1">
    <citation type="submission" date="2020-11" db="EMBL/GenBank/DDBJ databases">
        <authorList>
            <person name="Davenport K.M."/>
            <person name="Bickhart D.M."/>
            <person name="Smith T.P.L."/>
            <person name="Murdoch B.M."/>
            <person name="Rosen B.D."/>
        </authorList>
    </citation>
    <scope>NUCLEOTIDE SEQUENCE [LARGE SCALE GENOMIC DNA]</scope>
    <source>
        <strain evidence="1">OAR_USU_Benz2616</strain>
    </source>
</reference>
<evidence type="ECO:0000313" key="1">
    <source>
        <dbReference type="Ensembl" id="ENSOARP00020042756.1"/>
    </source>
</evidence>
<reference evidence="1" key="2">
    <citation type="submission" date="2025-08" db="UniProtKB">
        <authorList>
            <consortium name="Ensembl"/>
        </authorList>
    </citation>
    <scope>IDENTIFICATION</scope>
</reference>
<proteinExistence type="predicted"/>
<accession>A0AC11DBF9</accession>
<name>A0AC11DBF9_SHEEP</name>
<reference evidence="1" key="3">
    <citation type="submission" date="2025-09" db="UniProtKB">
        <authorList>
            <consortium name="Ensembl"/>
        </authorList>
    </citation>
    <scope>IDENTIFICATION</scope>
</reference>
<protein>
    <submittedName>
        <fullName evidence="1">Uncharacterized protein</fullName>
    </submittedName>
</protein>
<dbReference type="Ensembl" id="ENSOART00020053897.1">
    <property type="protein sequence ID" value="ENSOARP00020042756.1"/>
    <property type="gene ID" value="ENSOARG00020018188.2"/>
</dbReference>